<reference evidence="1 2" key="1">
    <citation type="journal article" date="2016" name="Front. Microbiol.">
        <title>Genomic Resource of Rice Seed Associated Bacteria.</title>
        <authorList>
            <person name="Midha S."/>
            <person name="Bansal K."/>
            <person name="Sharma S."/>
            <person name="Kumar N."/>
            <person name="Patil P.P."/>
            <person name="Chaudhry V."/>
            <person name="Patil P.B."/>
        </authorList>
    </citation>
    <scope>NUCLEOTIDE SEQUENCE [LARGE SCALE GENOMIC DNA]</scope>
    <source>
        <strain evidence="1 2">NS96</strain>
    </source>
</reference>
<proteinExistence type="predicted"/>
<accession>A0AAJ0LJY8</accession>
<evidence type="ECO:0000313" key="2">
    <source>
        <dbReference type="Proteomes" id="UP000071644"/>
    </source>
</evidence>
<dbReference type="AlphaFoldDB" id="A0AAJ0LJY8"/>
<dbReference type="EMBL" id="LDSN01000028">
    <property type="protein sequence ID" value="KTT17663.1"/>
    <property type="molecule type" value="Genomic_DNA"/>
</dbReference>
<organism evidence="1 2">
    <name type="scientific">Pseudomonas parafulva</name>
    <dbReference type="NCBI Taxonomy" id="157782"/>
    <lineage>
        <taxon>Bacteria</taxon>
        <taxon>Pseudomonadati</taxon>
        <taxon>Pseudomonadota</taxon>
        <taxon>Gammaproteobacteria</taxon>
        <taxon>Pseudomonadales</taxon>
        <taxon>Pseudomonadaceae</taxon>
        <taxon>Pseudomonas</taxon>
    </lineage>
</organism>
<evidence type="ECO:0000313" key="1">
    <source>
        <dbReference type="EMBL" id="KTT17663.1"/>
    </source>
</evidence>
<sequence length="115" mass="12766">MKHVGQFFDIGVDGMRLRIEVASEALHYGVVRITGGKMASEGELSEQMLSLPSSLMWRNWNAFKWYSCLYQDNVDSGMEGLSDAGRLVREVLRVVELIRSGGVDRSGLQLEGALS</sequence>
<comment type="caution">
    <text evidence="1">The sequence shown here is derived from an EMBL/GenBank/DDBJ whole genome shotgun (WGS) entry which is preliminary data.</text>
</comment>
<gene>
    <name evidence="1" type="ORF">NS96R_11225</name>
</gene>
<protein>
    <submittedName>
        <fullName evidence="1">Uncharacterized protein</fullName>
    </submittedName>
</protein>
<dbReference type="Proteomes" id="UP000071644">
    <property type="component" value="Unassembled WGS sequence"/>
</dbReference>
<name>A0AAJ0LJY8_9PSED</name>